<dbReference type="HOGENOM" id="CLU_3405640_0_0_11"/>
<reference evidence="1 2" key="1">
    <citation type="submission" date="2013-02" db="EMBL/GenBank/DDBJ databases">
        <title>Draft Genome Sequence of Streptomyces afghaniensis, Which Produces Compounds of the Julimycin B-Complex.</title>
        <authorList>
            <person name="Gruening B.A."/>
            <person name="Praeg A."/>
            <person name="Erxleben A."/>
            <person name="Guenther S."/>
            <person name="Fiedler H.-P."/>
            <person name="Goodfellow M."/>
            <person name="Mueller M."/>
        </authorList>
    </citation>
    <scope>NUCLEOTIDE SEQUENCE [LARGE SCALE GENOMIC DNA]</scope>
    <source>
        <strain evidence="1 2">772</strain>
    </source>
</reference>
<accession>S4N140</accession>
<dbReference type="EMBL" id="AOPY01001263">
    <property type="protein sequence ID" value="EPJ42385.1"/>
    <property type="molecule type" value="Genomic_DNA"/>
</dbReference>
<evidence type="ECO:0000313" key="1">
    <source>
        <dbReference type="EMBL" id="EPJ42385.1"/>
    </source>
</evidence>
<name>S4N140_9ACTN</name>
<protein>
    <submittedName>
        <fullName evidence="1">Uncharacterized protein</fullName>
    </submittedName>
</protein>
<gene>
    <name evidence="1" type="ORF">STAFG_0587</name>
</gene>
<organism evidence="1 2">
    <name type="scientific">Streptomyces afghaniensis 772</name>
    <dbReference type="NCBI Taxonomy" id="1283301"/>
    <lineage>
        <taxon>Bacteria</taxon>
        <taxon>Bacillati</taxon>
        <taxon>Actinomycetota</taxon>
        <taxon>Actinomycetes</taxon>
        <taxon>Kitasatosporales</taxon>
        <taxon>Streptomycetaceae</taxon>
        <taxon>Streptomyces</taxon>
    </lineage>
</organism>
<keyword evidence="2" id="KW-1185">Reference proteome</keyword>
<comment type="caution">
    <text evidence="1">The sequence shown here is derived from an EMBL/GenBank/DDBJ whole genome shotgun (WGS) entry which is preliminary data.</text>
</comment>
<proteinExistence type="predicted"/>
<sequence length="30" mass="3467">MVQGAYVVAYGLRECIRPRLASWKRAVLEM</sequence>
<dbReference type="Proteomes" id="UP000015001">
    <property type="component" value="Unassembled WGS sequence"/>
</dbReference>
<dbReference type="AlphaFoldDB" id="S4N140"/>
<evidence type="ECO:0000313" key="2">
    <source>
        <dbReference type="Proteomes" id="UP000015001"/>
    </source>
</evidence>